<reference evidence="3" key="1">
    <citation type="submission" date="2020-08" db="EMBL/GenBank/DDBJ databases">
        <title>Multicomponent nature underlies the extraordinary mechanical properties of spider dragline silk.</title>
        <authorList>
            <person name="Kono N."/>
            <person name="Nakamura H."/>
            <person name="Mori M."/>
            <person name="Yoshida Y."/>
            <person name="Ohtoshi R."/>
            <person name="Malay A.D."/>
            <person name="Moran D.A.P."/>
            <person name="Tomita M."/>
            <person name="Numata K."/>
            <person name="Arakawa K."/>
        </authorList>
    </citation>
    <scope>NUCLEOTIDE SEQUENCE</scope>
</reference>
<comment type="caution">
    <text evidence="3">The sequence shown here is derived from an EMBL/GenBank/DDBJ whole genome shotgun (WGS) entry which is preliminary data.</text>
</comment>
<name>A0A8X6XMS0_9ARAC</name>
<evidence type="ECO:0000256" key="1">
    <source>
        <dbReference type="SAM" id="MobiDB-lite"/>
    </source>
</evidence>
<organism evidence="3 4">
    <name type="scientific">Trichonephila inaurata madagascariensis</name>
    <dbReference type="NCBI Taxonomy" id="2747483"/>
    <lineage>
        <taxon>Eukaryota</taxon>
        <taxon>Metazoa</taxon>
        <taxon>Ecdysozoa</taxon>
        <taxon>Arthropoda</taxon>
        <taxon>Chelicerata</taxon>
        <taxon>Arachnida</taxon>
        <taxon>Araneae</taxon>
        <taxon>Araneomorphae</taxon>
        <taxon>Entelegynae</taxon>
        <taxon>Araneoidea</taxon>
        <taxon>Nephilidae</taxon>
        <taxon>Trichonephila</taxon>
        <taxon>Trichonephila inaurata</taxon>
    </lineage>
</organism>
<dbReference type="Proteomes" id="UP000886998">
    <property type="component" value="Unassembled WGS sequence"/>
</dbReference>
<evidence type="ECO:0008006" key="5">
    <source>
        <dbReference type="Google" id="ProtNLM"/>
    </source>
</evidence>
<sequence>MRNMSSIKQFIFVVTLVLAVLPKPSTGQVELAAAYAYFTLPPDMEPVLPEEQEDTEAEGFGYPSAQWDNGGIPYQ</sequence>
<evidence type="ECO:0000313" key="4">
    <source>
        <dbReference type="Proteomes" id="UP000886998"/>
    </source>
</evidence>
<dbReference type="EMBL" id="BMAV01011169">
    <property type="protein sequence ID" value="GFY56843.1"/>
    <property type="molecule type" value="Genomic_DNA"/>
</dbReference>
<feature type="chain" id="PRO_5036457374" description="Secreted protein" evidence="2">
    <location>
        <begin position="28"/>
        <end position="75"/>
    </location>
</feature>
<feature type="region of interest" description="Disordered" evidence="1">
    <location>
        <begin position="45"/>
        <end position="75"/>
    </location>
</feature>
<proteinExistence type="predicted"/>
<feature type="signal peptide" evidence="2">
    <location>
        <begin position="1"/>
        <end position="27"/>
    </location>
</feature>
<dbReference type="OrthoDB" id="10435325at2759"/>
<dbReference type="AlphaFoldDB" id="A0A8X6XMS0"/>
<evidence type="ECO:0000313" key="3">
    <source>
        <dbReference type="EMBL" id="GFY56843.1"/>
    </source>
</evidence>
<accession>A0A8X6XMS0</accession>
<keyword evidence="4" id="KW-1185">Reference proteome</keyword>
<protein>
    <recommendedName>
        <fullName evidence="5">Secreted protein</fullName>
    </recommendedName>
</protein>
<gene>
    <name evidence="3" type="ORF">TNIN_336781</name>
</gene>
<evidence type="ECO:0000256" key="2">
    <source>
        <dbReference type="SAM" id="SignalP"/>
    </source>
</evidence>
<keyword evidence="2" id="KW-0732">Signal</keyword>
<feature type="compositionally biased region" description="Acidic residues" evidence="1">
    <location>
        <begin position="48"/>
        <end position="57"/>
    </location>
</feature>